<evidence type="ECO:0000313" key="2">
    <source>
        <dbReference type="EMBL" id="SAQ14806.1"/>
    </source>
</evidence>
<protein>
    <submittedName>
        <fullName evidence="2">Uncharacterized protein</fullName>
    </submittedName>
</protein>
<accession>A0A8G2A3I8</accession>
<comment type="caution">
    <text evidence="2">The sequence shown here is derived from an EMBL/GenBank/DDBJ whole genome shotgun (WGS) entry which is preliminary data.</text>
</comment>
<evidence type="ECO:0000256" key="1">
    <source>
        <dbReference type="SAM" id="MobiDB-lite"/>
    </source>
</evidence>
<proteinExistence type="predicted"/>
<reference evidence="2 3" key="1">
    <citation type="submission" date="2016-05" db="EMBL/GenBank/DDBJ databases">
        <authorList>
            <consortium name="Pathogen Informatics"/>
        </authorList>
    </citation>
    <scope>NUCLEOTIDE SEQUENCE [LARGE SCALE GENOMIC DNA]</scope>
    <source>
        <strain evidence="2 3">2880STDY5682802</strain>
    </source>
</reference>
<feature type="region of interest" description="Disordered" evidence="1">
    <location>
        <begin position="49"/>
        <end position="73"/>
    </location>
</feature>
<gene>
    <name evidence="2" type="ORF">SAMEA2273876_05563</name>
</gene>
<dbReference type="EMBL" id="FLAC01000045">
    <property type="protein sequence ID" value="SAQ14806.1"/>
    <property type="molecule type" value="Genomic_DNA"/>
</dbReference>
<sequence>MKVTETRLDTLIDNLNTLICEDDLLTRQERETLVRAVAAIGAMKARVSMKKPTVPAASKPKEEKQAPIPDPRFPNARQAWVAEEETLLLDALDGVPNDDIGVGSG</sequence>
<name>A0A8G2A3I8_RAOPL</name>
<evidence type="ECO:0000313" key="3">
    <source>
        <dbReference type="Proteomes" id="UP000078124"/>
    </source>
</evidence>
<dbReference type="AlphaFoldDB" id="A0A8G2A3I8"/>
<dbReference type="Proteomes" id="UP000078124">
    <property type="component" value="Unassembled WGS sequence"/>
</dbReference>
<organism evidence="2 3">
    <name type="scientific">Raoultella planticola</name>
    <name type="common">Klebsiella planticola</name>
    <dbReference type="NCBI Taxonomy" id="575"/>
    <lineage>
        <taxon>Bacteria</taxon>
        <taxon>Pseudomonadati</taxon>
        <taxon>Pseudomonadota</taxon>
        <taxon>Gammaproteobacteria</taxon>
        <taxon>Enterobacterales</taxon>
        <taxon>Enterobacteriaceae</taxon>
        <taxon>Klebsiella/Raoultella group</taxon>
        <taxon>Raoultella</taxon>
    </lineage>
</organism>